<dbReference type="GO" id="GO:0016301">
    <property type="term" value="F:kinase activity"/>
    <property type="evidence" value="ECO:0007669"/>
    <property type="project" value="UniProtKB-KW"/>
</dbReference>
<dbReference type="EMBL" id="GBHO01040891">
    <property type="protein sequence ID" value="JAG02713.1"/>
    <property type="molecule type" value="Transcribed_RNA"/>
</dbReference>
<dbReference type="PANTHER" id="PTHR46289">
    <property type="entry name" value="52 KDA REPRESSOR OF THE INHIBITOR OF THE PROTEIN KINASE-LIKE PROTEIN-RELATED"/>
    <property type="match status" value="1"/>
</dbReference>
<evidence type="ECO:0000313" key="1">
    <source>
        <dbReference type="EMBL" id="JAG02713.1"/>
    </source>
</evidence>
<dbReference type="InterPro" id="IPR052958">
    <property type="entry name" value="IFN-induced_PKR_regulator"/>
</dbReference>
<accession>A0A0A9W890</accession>
<keyword evidence="1" id="KW-0808">Transferase</keyword>
<name>A0A0A9W890_LYGHE</name>
<reference evidence="1" key="1">
    <citation type="journal article" date="2014" name="PLoS ONE">
        <title>Transcriptome-Based Identification of ABC Transporters in the Western Tarnished Plant Bug Lygus hesperus.</title>
        <authorList>
            <person name="Hull J.J."/>
            <person name="Chaney K."/>
            <person name="Geib S.M."/>
            <person name="Fabrick J.A."/>
            <person name="Brent C.S."/>
            <person name="Walsh D."/>
            <person name="Lavine L.C."/>
        </authorList>
    </citation>
    <scope>NUCLEOTIDE SEQUENCE</scope>
</reference>
<sequence>MPVESLTGSDLANTVLKGLEECGLDPTHIRCQGYDGASSMSGTFKGVQACIQKKHPTALYVHCASHSLNLAITNSAEVPSIRNCFGTIEKIWSFFNTPKRQNVLQRFIENDTTLETKKKKLKQLCPTRWVQRHDAVFIMKEMFRPVAAALDEIKSWDDKDTSSTANNLLIAVGHSEFLVSLVCTEKLLSYTLKVCKKLLPTDADLLSAVDHTETVLSRVVYSQKCK</sequence>
<keyword evidence="1" id="KW-0418">Kinase</keyword>
<reference evidence="1" key="2">
    <citation type="submission" date="2014-07" db="EMBL/GenBank/DDBJ databases">
        <authorList>
            <person name="Hull J."/>
        </authorList>
    </citation>
    <scope>NUCLEOTIDE SEQUENCE</scope>
</reference>
<organism evidence="1">
    <name type="scientific">Lygus hesperus</name>
    <name type="common">Western plant bug</name>
    <dbReference type="NCBI Taxonomy" id="30085"/>
    <lineage>
        <taxon>Eukaryota</taxon>
        <taxon>Metazoa</taxon>
        <taxon>Ecdysozoa</taxon>
        <taxon>Arthropoda</taxon>
        <taxon>Hexapoda</taxon>
        <taxon>Insecta</taxon>
        <taxon>Pterygota</taxon>
        <taxon>Neoptera</taxon>
        <taxon>Paraneoptera</taxon>
        <taxon>Hemiptera</taxon>
        <taxon>Heteroptera</taxon>
        <taxon>Panheteroptera</taxon>
        <taxon>Cimicomorpha</taxon>
        <taxon>Miridae</taxon>
        <taxon>Mirini</taxon>
        <taxon>Lygus</taxon>
    </lineage>
</organism>
<gene>
    <name evidence="1" type="primary">PRKRIR_2</name>
    <name evidence="1" type="ORF">CM83_34789</name>
</gene>
<dbReference type="AlphaFoldDB" id="A0A0A9W890"/>
<dbReference type="SUPFAM" id="SSF53098">
    <property type="entry name" value="Ribonuclease H-like"/>
    <property type="match status" value="1"/>
</dbReference>
<protein>
    <submittedName>
        <fullName evidence="1">52 kDa repressor of the inhibitor of the protein kinase</fullName>
    </submittedName>
</protein>
<proteinExistence type="predicted"/>
<dbReference type="PANTHER" id="PTHR46289:SF14">
    <property type="entry name" value="DUF4371 DOMAIN-CONTAINING PROTEIN"/>
    <property type="match status" value="1"/>
</dbReference>
<dbReference type="InterPro" id="IPR012337">
    <property type="entry name" value="RNaseH-like_sf"/>
</dbReference>